<dbReference type="Gene3D" id="3.90.550.10">
    <property type="entry name" value="Spore Coat Polysaccharide Biosynthesis Protein SpsA, Chain A"/>
    <property type="match status" value="1"/>
</dbReference>
<comment type="caution">
    <text evidence="2">The sequence shown here is derived from an EMBL/GenBank/DDBJ whole genome shotgun (WGS) entry which is preliminary data.</text>
</comment>
<evidence type="ECO:0000259" key="1">
    <source>
        <dbReference type="Pfam" id="PF00535"/>
    </source>
</evidence>
<sequence length="252" mass="28775">MKKKLSVIITNYNEKANLNRGVLNQIKGFLSDAHFPWEVVINDDGSTDGGDKIIKEFVDKNKGFKLVRGKHAGKAAGIWNGIKHATGDIILFTDMDQSTPLKEVEKLIPWFDDNYQVVFGSRGKMRKNFPLLRQLTSWGFRFFRGLFLLHDVVDTQCGFKAMEIGVAKKIFPMLEVIKKPSGSKGWTVSAFDVELLFIAEKLGYNLKEVDVHWRDEDTSTEKGKNFIAESIDMLKQILRVKLNDIRGEYDQK</sequence>
<dbReference type="EMBL" id="MFAQ01000019">
    <property type="protein sequence ID" value="OGD83355.1"/>
    <property type="molecule type" value="Genomic_DNA"/>
</dbReference>
<gene>
    <name evidence="2" type="ORF">A2572_01605</name>
</gene>
<dbReference type="Pfam" id="PF00535">
    <property type="entry name" value="Glycos_transf_2"/>
    <property type="match status" value="1"/>
</dbReference>
<accession>A0A1F5FUT6</accession>
<reference evidence="2 3" key="1">
    <citation type="journal article" date="2016" name="Nat. Commun.">
        <title>Thousands of microbial genomes shed light on interconnected biogeochemical processes in an aquifer system.</title>
        <authorList>
            <person name="Anantharaman K."/>
            <person name="Brown C.T."/>
            <person name="Hug L.A."/>
            <person name="Sharon I."/>
            <person name="Castelle C.J."/>
            <person name="Probst A.J."/>
            <person name="Thomas B.C."/>
            <person name="Singh A."/>
            <person name="Wilkins M.J."/>
            <person name="Karaoz U."/>
            <person name="Brodie E.L."/>
            <person name="Williams K.H."/>
            <person name="Hubbard S.S."/>
            <person name="Banfield J.F."/>
        </authorList>
    </citation>
    <scope>NUCLEOTIDE SEQUENCE [LARGE SCALE GENOMIC DNA]</scope>
</reference>
<dbReference type="AlphaFoldDB" id="A0A1F5FUT6"/>
<evidence type="ECO:0000313" key="3">
    <source>
        <dbReference type="Proteomes" id="UP000179237"/>
    </source>
</evidence>
<dbReference type="Proteomes" id="UP000179237">
    <property type="component" value="Unassembled WGS sequence"/>
</dbReference>
<dbReference type="InterPro" id="IPR001173">
    <property type="entry name" value="Glyco_trans_2-like"/>
</dbReference>
<dbReference type="PANTHER" id="PTHR10859">
    <property type="entry name" value="GLYCOSYL TRANSFERASE"/>
    <property type="match status" value="1"/>
</dbReference>
<protein>
    <recommendedName>
        <fullName evidence="1">Glycosyltransferase 2-like domain-containing protein</fullName>
    </recommendedName>
</protein>
<proteinExistence type="predicted"/>
<organism evidence="2 3">
    <name type="scientific">Candidatus Collierbacteria bacterium RIFOXYD1_FULL_40_9</name>
    <dbReference type="NCBI Taxonomy" id="1817731"/>
    <lineage>
        <taxon>Bacteria</taxon>
        <taxon>Candidatus Collieribacteriota</taxon>
    </lineage>
</organism>
<name>A0A1F5FUT6_9BACT</name>
<dbReference type="PANTHER" id="PTHR10859:SF91">
    <property type="entry name" value="DOLICHYL-PHOSPHATE BETA-GLUCOSYLTRANSFERASE"/>
    <property type="match status" value="1"/>
</dbReference>
<evidence type="ECO:0000313" key="2">
    <source>
        <dbReference type="EMBL" id="OGD83355.1"/>
    </source>
</evidence>
<dbReference type="SUPFAM" id="SSF53448">
    <property type="entry name" value="Nucleotide-diphospho-sugar transferases"/>
    <property type="match status" value="1"/>
</dbReference>
<dbReference type="GO" id="GO:0006487">
    <property type="term" value="P:protein N-linked glycosylation"/>
    <property type="evidence" value="ECO:0007669"/>
    <property type="project" value="TreeGrafter"/>
</dbReference>
<dbReference type="InterPro" id="IPR029044">
    <property type="entry name" value="Nucleotide-diphossugar_trans"/>
</dbReference>
<feature type="domain" description="Glycosyltransferase 2-like" evidence="1">
    <location>
        <begin position="6"/>
        <end position="170"/>
    </location>
</feature>